<dbReference type="SUPFAM" id="SSF55298">
    <property type="entry name" value="YjgF-like"/>
    <property type="match status" value="1"/>
</dbReference>
<evidence type="ECO:0000313" key="2">
    <source>
        <dbReference type="EMBL" id="KAL3800875.1"/>
    </source>
</evidence>
<dbReference type="Proteomes" id="UP001530400">
    <property type="component" value="Unassembled WGS sequence"/>
</dbReference>
<dbReference type="AlphaFoldDB" id="A0ABD3QKI8"/>
<keyword evidence="3" id="KW-1185">Reference proteome</keyword>
<sequence length="144" mass="15856">MITKQNPPECPSPLGKYVNAVLLPSNSRTLHISGQIGTYIPSSQNAPIDEIIVRLGETSGKEQAILAFQNIRVCMEYAGMVFPRDLVKVTVFMVRSKCTLKDYREAREEMMGDTVCASSLIYVESLALEEMAIEIEAIAADVAN</sequence>
<evidence type="ECO:0000313" key="3">
    <source>
        <dbReference type="Proteomes" id="UP001530400"/>
    </source>
</evidence>
<comment type="similarity">
    <text evidence="1">Belongs to the RutC family.</text>
</comment>
<accession>A0ABD3QKI8</accession>
<reference evidence="2 3" key="1">
    <citation type="submission" date="2024-10" db="EMBL/GenBank/DDBJ databases">
        <title>Updated reference genomes for cyclostephanoid diatoms.</title>
        <authorList>
            <person name="Roberts W.R."/>
            <person name="Alverson A.J."/>
        </authorList>
    </citation>
    <scope>NUCLEOTIDE SEQUENCE [LARGE SCALE GENOMIC DNA]</scope>
    <source>
        <strain evidence="2 3">AJA010-31</strain>
    </source>
</reference>
<dbReference type="Pfam" id="PF01042">
    <property type="entry name" value="Ribonuc_L-PSP"/>
    <property type="match status" value="1"/>
</dbReference>
<dbReference type="InterPro" id="IPR035959">
    <property type="entry name" value="RutC-like_sf"/>
</dbReference>
<dbReference type="InterPro" id="IPR006175">
    <property type="entry name" value="YjgF/YER057c/UK114"/>
</dbReference>
<dbReference type="PANTHER" id="PTHR11803">
    <property type="entry name" value="2-IMINOBUTANOATE/2-IMINOPROPANOATE DEAMINASE RIDA"/>
    <property type="match status" value="1"/>
</dbReference>
<proteinExistence type="inferred from homology"/>
<protein>
    <submittedName>
        <fullName evidence="2">Uncharacterized protein</fullName>
    </submittedName>
</protein>
<dbReference type="PANTHER" id="PTHR11803:SF58">
    <property type="entry name" value="PROTEIN HMF1-RELATED"/>
    <property type="match status" value="1"/>
</dbReference>
<dbReference type="Gene3D" id="3.30.1330.40">
    <property type="entry name" value="RutC-like"/>
    <property type="match status" value="1"/>
</dbReference>
<gene>
    <name evidence="2" type="ORF">ACHAWO_008825</name>
</gene>
<comment type="caution">
    <text evidence="2">The sequence shown here is derived from an EMBL/GenBank/DDBJ whole genome shotgun (WGS) entry which is preliminary data.</text>
</comment>
<dbReference type="CDD" id="cd00448">
    <property type="entry name" value="YjgF_YER057c_UK114_family"/>
    <property type="match status" value="1"/>
</dbReference>
<dbReference type="EMBL" id="JALLPJ020000150">
    <property type="protein sequence ID" value="KAL3800875.1"/>
    <property type="molecule type" value="Genomic_DNA"/>
</dbReference>
<evidence type="ECO:0000256" key="1">
    <source>
        <dbReference type="ARBA" id="ARBA00010552"/>
    </source>
</evidence>
<name>A0ABD3QKI8_9STRA</name>
<organism evidence="2 3">
    <name type="scientific">Cyclotella atomus</name>
    <dbReference type="NCBI Taxonomy" id="382360"/>
    <lineage>
        <taxon>Eukaryota</taxon>
        <taxon>Sar</taxon>
        <taxon>Stramenopiles</taxon>
        <taxon>Ochrophyta</taxon>
        <taxon>Bacillariophyta</taxon>
        <taxon>Coscinodiscophyceae</taxon>
        <taxon>Thalassiosirophycidae</taxon>
        <taxon>Stephanodiscales</taxon>
        <taxon>Stephanodiscaceae</taxon>
        <taxon>Cyclotella</taxon>
    </lineage>
</organism>